<dbReference type="OMA" id="CGHTEDS"/>
<reference evidence="11" key="2">
    <citation type="journal article" date="2018" name="BMC Genomics">
        <title>A manually annotated Actinidia chinensis var. chinensis (kiwifruit) genome highlights the challenges associated with draft genomes and gene prediction in plants.</title>
        <authorList>
            <person name="Pilkington S.M."/>
            <person name="Crowhurst R."/>
            <person name="Hilario E."/>
            <person name="Nardozza S."/>
            <person name="Fraser L."/>
            <person name="Peng Y."/>
            <person name="Gunaseelan K."/>
            <person name="Simpson R."/>
            <person name="Tahir J."/>
            <person name="Deroles S.C."/>
            <person name="Templeton K."/>
            <person name="Luo Z."/>
            <person name="Davy M."/>
            <person name="Cheng C."/>
            <person name="McNeilage M."/>
            <person name="Scaglione D."/>
            <person name="Liu Y."/>
            <person name="Zhang Q."/>
            <person name="Datson P."/>
            <person name="De Silva N."/>
            <person name="Gardiner S.E."/>
            <person name="Bassett H."/>
            <person name="Chagne D."/>
            <person name="McCallum J."/>
            <person name="Dzierzon H."/>
            <person name="Deng C."/>
            <person name="Wang Y.Y."/>
            <person name="Barron L."/>
            <person name="Manako K."/>
            <person name="Bowen J."/>
            <person name="Foster T.M."/>
            <person name="Erridge Z.A."/>
            <person name="Tiffin H."/>
            <person name="Waite C.N."/>
            <person name="Davies K.M."/>
            <person name="Grierson E.P."/>
            <person name="Laing W.A."/>
            <person name="Kirk R."/>
            <person name="Chen X."/>
            <person name="Wood M."/>
            <person name="Montefiori M."/>
            <person name="Brummell D.A."/>
            <person name="Schwinn K.E."/>
            <person name="Catanach A."/>
            <person name="Fullerton C."/>
            <person name="Li D."/>
            <person name="Meiyalaghan S."/>
            <person name="Nieuwenhuizen N."/>
            <person name="Read N."/>
            <person name="Prakash R."/>
            <person name="Hunter D."/>
            <person name="Zhang H."/>
            <person name="McKenzie M."/>
            <person name="Knabel M."/>
            <person name="Harris A."/>
            <person name="Allan A.C."/>
            <person name="Gleave A."/>
            <person name="Chen A."/>
            <person name="Janssen B.J."/>
            <person name="Plunkett B."/>
            <person name="Ampomah-Dwamena C."/>
            <person name="Voogd C."/>
            <person name="Leif D."/>
            <person name="Lafferty D."/>
            <person name="Souleyre E.J.F."/>
            <person name="Varkonyi-Gasic E."/>
            <person name="Gambi F."/>
            <person name="Hanley J."/>
            <person name="Yao J.L."/>
            <person name="Cheung J."/>
            <person name="David K.M."/>
            <person name="Warren B."/>
            <person name="Marsh K."/>
            <person name="Snowden K.C."/>
            <person name="Lin-Wang K."/>
            <person name="Brian L."/>
            <person name="Martinez-Sanchez M."/>
            <person name="Wang M."/>
            <person name="Ileperuma N."/>
            <person name="Macnee N."/>
            <person name="Campin R."/>
            <person name="McAtee P."/>
            <person name="Drummond R.S.M."/>
            <person name="Espley R.V."/>
            <person name="Ireland H.S."/>
            <person name="Wu R."/>
            <person name="Atkinson R.G."/>
            <person name="Karunairetnam S."/>
            <person name="Bulley S."/>
            <person name="Chunkath S."/>
            <person name="Hanley Z."/>
            <person name="Storey R."/>
            <person name="Thrimawithana A.H."/>
            <person name="Thomson S."/>
            <person name="David C."/>
            <person name="Testolin R."/>
            <person name="Huang H."/>
            <person name="Hellens R.P."/>
            <person name="Schaffer R.J."/>
        </authorList>
    </citation>
    <scope>NUCLEOTIDE SEQUENCE [LARGE SCALE GENOMIC DNA]</scope>
    <source>
        <strain evidence="11">cv. Red5</strain>
    </source>
</reference>
<dbReference type="Proteomes" id="UP000241394">
    <property type="component" value="Chromosome LG29"/>
</dbReference>
<dbReference type="GO" id="GO:0009029">
    <property type="term" value="F:lipid-A 4'-kinase activity"/>
    <property type="evidence" value="ECO:0007669"/>
    <property type="project" value="UniProtKB-EC"/>
</dbReference>
<evidence type="ECO:0000256" key="4">
    <source>
        <dbReference type="ARBA" id="ARBA00022556"/>
    </source>
</evidence>
<sequence>MSFESTLRKLNQSLPIFFTRMAPSYFFKVEDTSCKLPLRTVYNMVVLCVSAIGFANAFVQGIEKIGPLHVGRIDFSDHHLFQVEDMEMISSRLQKLKSKFGSKPIVIFTEKDYNRDPGILKHLDMFEVLILCSELQSVRHCGHTEDSYTNLLRSLLETKLSGQIRLKF</sequence>
<accession>A0A2R6P4X4</accession>
<keyword evidence="7 10" id="KW-0418">Kinase</keyword>
<dbReference type="AlphaFoldDB" id="A0A2R6P4X4"/>
<evidence type="ECO:0000313" key="10">
    <source>
        <dbReference type="EMBL" id="PSR85326.1"/>
    </source>
</evidence>
<keyword evidence="5" id="KW-0808">Transferase</keyword>
<evidence type="ECO:0000256" key="3">
    <source>
        <dbReference type="ARBA" id="ARBA00022516"/>
    </source>
</evidence>
<dbReference type="Pfam" id="PF02606">
    <property type="entry name" value="LpxK"/>
    <property type="match status" value="1"/>
</dbReference>
<dbReference type="OrthoDB" id="10266567at2759"/>
<dbReference type="GO" id="GO:0009245">
    <property type="term" value="P:lipid A biosynthetic process"/>
    <property type="evidence" value="ECO:0007669"/>
    <property type="project" value="UniProtKB-KW"/>
</dbReference>
<evidence type="ECO:0000256" key="7">
    <source>
        <dbReference type="ARBA" id="ARBA00022777"/>
    </source>
</evidence>
<evidence type="ECO:0000256" key="1">
    <source>
        <dbReference type="ARBA" id="ARBA00004870"/>
    </source>
</evidence>
<dbReference type="UniPathway" id="UPA00359">
    <property type="reaction ID" value="UER00482"/>
</dbReference>
<evidence type="ECO:0000256" key="8">
    <source>
        <dbReference type="ARBA" id="ARBA00022840"/>
    </source>
</evidence>
<name>A0A2R6P4X4_ACTCC</name>
<dbReference type="Gramene" id="PSR85326">
    <property type="protein sequence ID" value="PSR85326"/>
    <property type="gene ID" value="CEY00_Acc33314"/>
</dbReference>
<proteinExistence type="predicted"/>
<dbReference type="GO" id="GO:0016020">
    <property type="term" value="C:membrane"/>
    <property type="evidence" value="ECO:0007669"/>
    <property type="project" value="GOC"/>
</dbReference>
<keyword evidence="4" id="KW-0441">Lipid A biosynthesis</keyword>
<comment type="caution">
    <text evidence="10">The sequence shown here is derived from an EMBL/GenBank/DDBJ whole genome shotgun (WGS) entry which is preliminary data.</text>
</comment>
<keyword evidence="8" id="KW-0067">ATP-binding</keyword>
<keyword evidence="9" id="KW-0443">Lipid metabolism</keyword>
<keyword evidence="11" id="KW-1185">Reference proteome</keyword>
<dbReference type="EC" id="2.7.1.130" evidence="2"/>
<evidence type="ECO:0000256" key="9">
    <source>
        <dbReference type="ARBA" id="ARBA00023098"/>
    </source>
</evidence>
<evidence type="ECO:0000313" key="11">
    <source>
        <dbReference type="Proteomes" id="UP000241394"/>
    </source>
</evidence>
<organism evidence="10 11">
    <name type="scientific">Actinidia chinensis var. chinensis</name>
    <name type="common">Chinese soft-hair kiwi</name>
    <dbReference type="NCBI Taxonomy" id="1590841"/>
    <lineage>
        <taxon>Eukaryota</taxon>
        <taxon>Viridiplantae</taxon>
        <taxon>Streptophyta</taxon>
        <taxon>Embryophyta</taxon>
        <taxon>Tracheophyta</taxon>
        <taxon>Spermatophyta</taxon>
        <taxon>Magnoliopsida</taxon>
        <taxon>eudicotyledons</taxon>
        <taxon>Gunneridae</taxon>
        <taxon>Pentapetalae</taxon>
        <taxon>asterids</taxon>
        <taxon>Ericales</taxon>
        <taxon>Actinidiaceae</taxon>
        <taxon>Actinidia</taxon>
    </lineage>
</organism>
<dbReference type="GO" id="GO:0005524">
    <property type="term" value="F:ATP binding"/>
    <property type="evidence" value="ECO:0007669"/>
    <property type="project" value="UniProtKB-KW"/>
</dbReference>
<dbReference type="STRING" id="1590841.A0A2R6P4X4"/>
<protein>
    <recommendedName>
        <fullName evidence="2">tetraacyldisaccharide 4'-kinase</fullName>
        <ecNumber evidence="2">2.7.1.130</ecNumber>
    </recommendedName>
</protein>
<evidence type="ECO:0000256" key="6">
    <source>
        <dbReference type="ARBA" id="ARBA00022741"/>
    </source>
</evidence>
<evidence type="ECO:0000256" key="2">
    <source>
        <dbReference type="ARBA" id="ARBA00012071"/>
    </source>
</evidence>
<dbReference type="PANTHER" id="PTHR42724">
    <property type="entry name" value="TETRAACYLDISACCHARIDE 4'-KINASE"/>
    <property type="match status" value="1"/>
</dbReference>
<dbReference type="PANTHER" id="PTHR42724:SF1">
    <property type="entry name" value="TETRAACYLDISACCHARIDE 4'-KINASE, MITOCHONDRIAL-RELATED"/>
    <property type="match status" value="1"/>
</dbReference>
<keyword evidence="3" id="KW-0444">Lipid biosynthesis</keyword>
<evidence type="ECO:0000256" key="5">
    <source>
        <dbReference type="ARBA" id="ARBA00022679"/>
    </source>
</evidence>
<comment type="pathway">
    <text evidence="1">Glycolipid biosynthesis; lipid IV(A) biosynthesis; lipid IV(A) from (3R)-3-hydroxytetradecanoyl-[acyl-carrier-protein] and UDP-N-acetyl-alpha-D-glucosamine: step 6/6.</text>
</comment>
<keyword evidence="6" id="KW-0547">Nucleotide-binding</keyword>
<dbReference type="InParanoid" id="A0A2R6P4X4"/>
<dbReference type="EMBL" id="NKQK01000029">
    <property type="protein sequence ID" value="PSR85326.1"/>
    <property type="molecule type" value="Genomic_DNA"/>
</dbReference>
<gene>
    <name evidence="10" type="ORF">CEY00_Acc33314</name>
</gene>
<reference evidence="10 11" key="1">
    <citation type="submission" date="2017-07" db="EMBL/GenBank/DDBJ databases">
        <title>An improved, manually edited Actinidia chinensis var. chinensis (kiwifruit) genome highlights the challenges associated with draft genomes and gene prediction in plants.</title>
        <authorList>
            <person name="Pilkington S."/>
            <person name="Crowhurst R."/>
            <person name="Hilario E."/>
            <person name="Nardozza S."/>
            <person name="Fraser L."/>
            <person name="Peng Y."/>
            <person name="Gunaseelan K."/>
            <person name="Simpson R."/>
            <person name="Tahir J."/>
            <person name="Deroles S."/>
            <person name="Templeton K."/>
            <person name="Luo Z."/>
            <person name="Davy M."/>
            <person name="Cheng C."/>
            <person name="Mcneilage M."/>
            <person name="Scaglione D."/>
            <person name="Liu Y."/>
            <person name="Zhang Q."/>
            <person name="Datson P."/>
            <person name="De Silva N."/>
            <person name="Gardiner S."/>
            <person name="Bassett H."/>
            <person name="Chagne D."/>
            <person name="Mccallum J."/>
            <person name="Dzierzon H."/>
            <person name="Deng C."/>
            <person name="Wang Y.-Y."/>
            <person name="Barron N."/>
            <person name="Manako K."/>
            <person name="Bowen J."/>
            <person name="Foster T."/>
            <person name="Erridge Z."/>
            <person name="Tiffin H."/>
            <person name="Waite C."/>
            <person name="Davies K."/>
            <person name="Grierson E."/>
            <person name="Laing W."/>
            <person name="Kirk R."/>
            <person name="Chen X."/>
            <person name="Wood M."/>
            <person name="Montefiori M."/>
            <person name="Brummell D."/>
            <person name="Schwinn K."/>
            <person name="Catanach A."/>
            <person name="Fullerton C."/>
            <person name="Li D."/>
            <person name="Meiyalaghan S."/>
            <person name="Nieuwenhuizen N."/>
            <person name="Read N."/>
            <person name="Prakash R."/>
            <person name="Hunter D."/>
            <person name="Zhang H."/>
            <person name="Mckenzie M."/>
            <person name="Knabel M."/>
            <person name="Harris A."/>
            <person name="Allan A."/>
            <person name="Chen A."/>
            <person name="Janssen B."/>
            <person name="Plunkett B."/>
            <person name="Dwamena C."/>
            <person name="Voogd C."/>
            <person name="Leif D."/>
            <person name="Lafferty D."/>
            <person name="Souleyre E."/>
            <person name="Varkonyi-Gasic E."/>
            <person name="Gambi F."/>
            <person name="Hanley J."/>
            <person name="Yao J.-L."/>
            <person name="Cheung J."/>
            <person name="David K."/>
            <person name="Warren B."/>
            <person name="Marsh K."/>
            <person name="Snowden K."/>
            <person name="Lin-Wang K."/>
            <person name="Brian L."/>
            <person name="Martinez-Sanchez M."/>
            <person name="Wang M."/>
            <person name="Ileperuma N."/>
            <person name="Macnee N."/>
            <person name="Campin R."/>
            <person name="Mcatee P."/>
            <person name="Drummond R."/>
            <person name="Espley R."/>
            <person name="Ireland H."/>
            <person name="Wu R."/>
            <person name="Atkinson R."/>
            <person name="Karunairetnam S."/>
            <person name="Bulley S."/>
            <person name="Chunkath S."/>
            <person name="Hanley Z."/>
            <person name="Storey R."/>
            <person name="Thrimawithana A."/>
            <person name="Thomson S."/>
            <person name="David C."/>
            <person name="Testolin R."/>
        </authorList>
    </citation>
    <scope>NUCLEOTIDE SEQUENCE [LARGE SCALE GENOMIC DNA]</scope>
    <source>
        <strain evidence="11">cv. Red5</strain>
        <tissue evidence="10">Young leaf</tissue>
    </source>
</reference>
<dbReference type="InterPro" id="IPR003758">
    <property type="entry name" value="LpxK"/>
</dbReference>